<comment type="caution">
    <text evidence="12">The sequence shown here is derived from an EMBL/GenBank/DDBJ whole genome shotgun (WGS) entry which is preliminary data.</text>
</comment>
<comment type="catalytic activity">
    <reaction evidence="8">
        <text>a 1,2-diacyl-sn-glycero-3-phosphocholine + H2O = phosphocholine + a 1,2-diacyl-sn-glycerol + H(+)</text>
        <dbReference type="Rhea" id="RHEA:10604"/>
        <dbReference type="ChEBI" id="CHEBI:15377"/>
        <dbReference type="ChEBI" id="CHEBI:15378"/>
        <dbReference type="ChEBI" id="CHEBI:17815"/>
        <dbReference type="ChEBI" id="CHEBI:57643"/>
        <dbReference type="ChEBI" id="CHEBI:295975"/>
        <dbReference type="EC" id="3.1.4.3"/>
    </reaction>
    <physiologicalReaction direction="left-to-right" evidence="8">
        <dbReference type="Rhea" id="RHEA:10605"/>
    </physiologicalReaction>
</comment>
<dbReference type="STRING" id="239498.AXK60_00235"/>
<dbReference type="InterPro" id="IPR019546">
    <property type="entry name" value="TAT_signal_bac_arc"/>
</dbReference>
<reference evidence="13" key="1">
    <citation type="submission" date="2016-02" db="EMBL/GenBank/DDBJ databases">
        <authorList>
            <person name="Wen L."/>
            <person name="He K."/>
            <person name="Yang H."/>
        </authorList>
    </citation>
    <scope>NUCLEOTIDE SEQUENCE [LARGE SCALE GENOMIC DNA]</scope>
    <source>
        <strain evidence="13">JCM 15929</strain>
    </source>
</reference>
<evidence type="ECO:0000256" key="9">
    <source>
        <dbReference type="SAM" id="MobiDB-lite"/>
    </source>
</evidence>
<dbReference type="EMBL" id="LSRE01000044">
    <property type="protein sequence ID" value="KXO91386.1"/>
    <property type="molecule type" value="Genomic_DNA"/>
</dbReference>
<dbReference type="EMBL" id="LSRF01000001">
    <property type="protein sequence ID" value="KXP15170.1"/>
    <property type="molecule type" value="Genomic_DNA"/>
</dbReference>
<keyword evidence="5" id="KW-0964">Secreted</keyword>
<feature type="domain" description="Bacterial phospholipase C C-terminal" evidence="10">
    <location>
        <begin position="510"/>
        <end position="584"/>
    </location>
</feature>
<sequence length="602" mass="65780">MVSTATRRAFLRGAGAGGIVAGMGLLPSSLTEALARPAPSGGLDGLEHVILLMQENRSFDHYYGTLSGVRGFGDPAAIRLRSGHSVFEQPTRSGLTVPPFPVRSAAHRQGMDAENIDALDHTWKGGQAALAGGWHDGWIAAKTDSTMAYYDRADIPFHYALADAFTICDHYYCSSPTSTSPNRNFFFSGTTGFEPRTGERAVENTAYDRGHPGYDWPCIGEILQRAGVDWQVYQEWDNFTDNNIEFFRRFKTVSQEVFRDFGTEIDDFYQGLRRLPADEAHRRSGEVDARARTLPQPDRDLFFRGLRRTATGTLTDRIAADIAAGTLPTVSYVVASERESEHPSGSSPRASANLVHRILDALGRHPETWRKTALFLLYDENDGYFDHVPPPRPPRDSADEWVGDLPLGLGNRVPMTVVSPWTVGGYVASETFDHTSTLRFLERWLGIEVPSISPWRRTVCGDLTSAFDFRAPQPLPAAGRPQPQRAPAPRWKPHAPAVGVRPAQEPGVRPARLVPYVPGATVVPGPDGVRLRLTNTGSRSAHFTVFPYHAPDSEPLHADVLGSVELTVPGPAGRYDLLVLGPAGEHWTFVSDAGAGPNAAAG</sequence>
<dbReference type="Gene3D" id="3.40.720.10">
    <property type="entry name" value="Alkaline Phosphatase, subunit A"/>
    <property type="match status" value="2"/>
</dbReference>
<dbReference type="InterPro" id="IPR017767">
    <property type="entry name" value="PC-PLC"/>
</dbReference>
<evidence type="ECO:0000256" key="5">
    <source>
        <dbReference type="ARBA" id="ARBA00022525"/>
    </source>
</evidence>
<dbReference type="InterPro" id="IPR017850">
    <property type="entry name" value="Alkaline_phosphatase_core_sf"/>
</dbReference>
<evidence type="ECO:0000256" key="6">
    <source>
        <dbReference type="ARBA" id="ARBA00022801"/>
    </source>
</evidence>
<reference evidence="12" key="2">
    <citation type="submission" date="2016-02" db="EMBL/GenBank/DDBJ databases">
        <authorList>
            <person name="Teng J.L."/>
            <person name="Yang Y."/>
            <person name="Huang Y."/>
            <person name="Guo F."/>
            <person name="Wei W."/>
            <person name="Chen J.H."/>
            <person name="Wong S.Y."/>
            <person name="Lau S.K."/>
            <person name="Woo P.C."/>
        </authorList>
    </citation>
    <scope>NUCLEOTIDE SEQUENCE</scope>
    <source>
        <strain evidence="12">JCM 15929</strain>
    </source>
</reference>
<evidence type="ECO:0000259" key="10">
    <source>
        <dbReference type="Pfam" id="PF05506"/>
    </source>
</evidence>
<dbReference type="NCBIfam" id="TIGR03396">
    <property type="entry name" value="PC_PLC"/>
    <property type="match status" value="1"/>
</dbReference>
<proteinExistence type="inferred from homology"/>
<evidence type="ECO:0000256" key="8">
    <source>
        <dbReference type="ARBA" id="ARBA00048421"/>
    </source>
</evidence>
<dbReference type="GO" id="GO:0016042">
    <property type="term" value="P:lipid catabolic process"/>
    <property type="evidence" value="ECO:0007669"/>
    <property type="project" value="InterPro"/>
</dbReference>
<evidence type="ECO:0000313" key="11">
    <source>
        <dbReference type="EMBL" id="KXO91386.1"/>
    </source>
</evidence>
<dbReference type="Proteomes" id="UP000070258">
    <property type="component" value="Unassembled WGS sequence"/>
</dbReference>
<dbReference type="SUPFAM" id="SSF53649">
    <property type="entry name" value="Alkaline phosphatase-like"/>
    <property type="match status" value="1"/>
</dbReference>
<dbReference type="InterPro" id="IPR007312">
    <property type="entry name" value="Phosphoesterase"/>
</dbReference>
<dbReference type="EC" id="3.1.4.3" evidence="3"/>
<protein>
    <recommendedName>
        <fullName evidence="3">phospholipase C</fullName>
        <ecNumber evidence="3">3.1.4.3</ecNumber>
    </recommendedName>
</protein>
<dbReference type="OrthoDB" id="4181857at2"/>
<evidence type="ECO:0000256" key="1">
    <source>
        <dbReference type="ARBA" id="ARBA00004191"/>
    </source>
</evidence>
<dbReference type="AlphaFoldDB" id="A0A138AXK2"/>
<keyword evidence="6" id="KW-0378">Hydrolase</keyword>
<dbReference type="GO" id="GO:0034480">
    <property type="term" value="F:phosphatidylcholine phospholipase C activity"/>
    <property type="evidence" value="ECO:0007669"/>
    <property type="project" value="UniProtKB-EC"/>
</dbReference>
<feature type="compositionally biased region" description="Low complexity" evidence="9">
    <location>
        <begin position="474"/>
        <end position="489"/>
    </location>
</feature>
<evidence type="ECO:0000313" key="13">
    <source>
        <dbReference type="Proteomes" id="UP000070258"/>
    </source>
</evidence>
<evidence type="ECO:0000256" key="2">
    <source>
        <dbReference type="ARBA" id="ARBA00009717"/>
    </source>
</evidence>
<reference evidence="11 14" key="3">
    <citation type="submission" date="2016-02" db="EMBL/GenBank/DDBJ databases">
        <authorList>
            <person name="Teng J.L."/>
            <person name="Tang Y."/>
            <person name="Huang Y."/>
            <person name="Guo F."/>
            <person name="Wei W."/>
            <person name="Chen J.H."/>
            <person name="Wong S.Y."/>
            <person name="Lau S.K."/>
            <person name="Woo P.C."/>
        </authorList>
    </citation>
    <scope>NUCLEOTIDE SEQUENCE [LARGE SCALE GENOMIC DNA]</scope>
    <source>
        <strain evidence="11 14">JCM 13375</strain>
    </source>
</reference>
<dbReference type="Pfam" id="PF04185">
    <property type="entry name" value="Phosphoesterase"/>
    <property type="match status" value="1"/>
</dbReference>
<keyword evidence="4" id="KW-0134">Cell wall</keyword>
<dbReference type="Proteomes" id="UP000070409">
    <property type="component" value="Unassembled WGS sequence"/>
</dbReference>
<gene>
    <name evidence="12" type="ORF">AXK60_00235</name>
    <name evidence="11" type="ORF">AXK61_07210</name>
</gene>
<dbReference type="NCBIfam" id="TIGR01409">
    <property type="entry name" value="TAT_signal_seq"/>
    <property type="match status" value="1"/>
</dbReference>
<evidence type="ECO:0000313" key="14">
    <source>
        <dbReference type="Proteomes" id="UP000070409"/>
    </source>
</evidence>
<evidence type="ECO:0000256" key="3">
    <source>
        <dbReference type="ARBA" id="ARBA00012018"/>
    </source>
</evidence>
<organism evidence="12 13">
    <name type="scientific">Tsukamurella pseudospumae</name>
    <dbReference type="NCBI Taxonomy" id="239498"/>
    <lineage>
        <taxon>Bacteria</taxon>
        <taxon>Bacillati</taxon>
        <taxon>Actinomycetota</taxon>
        <taxon>Actinomycetes</taxon>
        <taxon>Mycobacteriales</taxon>
        <taxon>Tsukamurellaceae</taxon>
        <taxon>Tsukamurella</taxon>
    </lineage>
</organism>
<comment type="similarity">
    <text evidence="2">Belongs to the bacterial phospholipase C family.</text>
</comment>
<dbReference type="InterPro" id="IPR008475">
    <property type="entry name" value="PLipase_C_C"/>
</dbReference>
<dbReference type="PANTHER" id="PTHR31956:SF1">
    <property type="entry name" value="NON-SPECIFIC PHOSPHOLIPASE C1"/>
    <property type="match status" value="1"/>
</dbReference>
<dbReference type="Pfam" id="PF05506">
    <property type="entry name" value="PLipase_C_C"/>
    <property type="match status" value="1"/>
</dbReference>
<feature type="region of interest" description="Disordered" evidence="9">
    <location>
        <begin position="474"/>
        <end position="504"/>
    </location>
</feature>
<evidence type="ECO:0000313" key="12">
    <source>
        <dbReference type="EMBL" id="KXP15170.1"/>
    </source>
</evidence>
<name>A0A138AXK2_9ACTN</name>
<dbReference type="PANTHER" id="PTHR31956">
    <property type="entry name" value="NON-SPECIFIC PHOSPHOLIPASE C4-RELATED"/>
    <property type="match status" value="1"/>
</dbReference>
<keyword evidence="14" id="KW-1185">Reference proteome</keyword>
<keyword evidence="7" id="KW-0843">Virulence</keyword>
<dbReference type="PROSITE" id="PS51318">
    <property type="entry name" value="TAT"/>
    <property type="match status" value="1"/>
</dbReference>
<comment type="subcellular location">
    <subcellularLocation>
        <location evidence="1">Secreted</location>
        <location evidence="1">Cell wall</location>
    </subcellularLocation>
</comment>
<dbReference type="InterPro" id="IPR006311">
    <property type="entry name" value="TAT_signal"/>
</dbReference>
<evidence type="ECO:0000256" key="4">
    <source>
        <dbReference type="ARBA" id="ARBA00022512"/>
    </source>
</evidence>
<evidence type="ECO:0000256" key="7">
    <source>
        <dbReference type="ARBA" id="ARBA00023026"/>
    </source>
</evidence>
<accession>A0A138AXK2</accession>